<dbReference type="Proteomes" id="UP000694910">
    <property type="component" value="Unplaced"/>
</dbReference>
<protein>
    <submittedName>
        <fullName evidence="3">Prostate and testis expressed protein 2</fullName>
    </submittedName>
</protein>
<dbReference type="GeneID" id="106803132"/>
<dbReference type="RefSeq" id="XP_014649161.1">
    <property type="nucleotide sequence ID" value="XM_014793675.1"/>
</dbReference>
<reference evidence="3" key="1">
    <citation type="submission" date="2025-08" db="UniProtKB">
        <authorList>
            <consortium name="RefSeq"/>
        </authorList>
    </citation>
    <scope>IDENTIFICATION</scope>
</reference>
<proteinExistence type="predicted"/>
<feature type="domain" description="UPAR/Ly6" evidence="1">
    <location>
        <begin position="36"/>
        <end position="115"/>
    </location>
</feature>
<dbReference type="CDD" id="cd23578">
    <property type="entry name" value="TFP_LU_ECD_PATE2"/>
    <property type="match status" value="1"/>
</dbReference>
<sequence>MTNSEYPVEKPSGLENLLQTATFKDLFLCLAEPSTLCYKCKQYHLGFCYDGMRSCNLKHQQSCAIENIYILTRKGRSMYFYSKLSCMTNCEDINFLGFERRTELICCKHSNYCNLPEGV</sequence>
<dbReference type="PANTHER" id="PTHR47884:SF1">
    <property type="entry name" value="PROSTATE AND TESTIS EXPRESSED PROTEIN 2"/>
    <property type="match status" value="1"/>
</dbReference>
<name>A0ABM1DBI0_CERSS</name>
<organism evidence="2 3">
    <name type="scientific">Ceratotherium simum simum</name>
    <name type="common">Southern white rhinoceros</name>
    <dbReference type="NCBI Taxonomy" id="73337"/>
    <lineage>
        <taxon>Eukaryota</taxon>
        <taxon>Metazoa</taxon>
        <taxon>Chordata</taxon>
        <taxon>Craniata</taxon>
        <taxon>Vertebrata</taxon>
        <taxon>Euteleostomi</taxon>
        <taxon>Mammalia</taxon>
        <taxon>Eutheria</taxon>
        <taxon>Laurasiatheria</taxon>
        <taxon>Perissodactyla</taxon>
        <taxon>Rhinocerotidae</taxon>
        <taxon>Ceratotherium</taxon>
    </lineage>
</organism>
<evidence type="ECO:0000259" key="1">
    <source>
        <dbReference type="Pfam" id="PF00021"/>
    </source>
</evidence>
<evidence type="ECO:0000313" key="2">
    <source>
        <dbReference type="Proteomes" id="UP000694910"/>
    </source>
</evidence>
<evidence type="ECO:0000313" key="3">
    <source>
        <dbReference type="RefSeq" id="XP_014649161.1"/>
    </source>
</evidence>
<gene>
    <name evidence="3" type="primary">LOC106803132</name>
</gene>
<dbReference type="InterPro" id="IPR029691">
    <property type="entry name" value="PATE2"/>
</dbReference>
<dbReference type="Pfam" id="PF00021">
    <property type="entry name" value="UPAR_LY6"/>
    <property type="match status" value="1"/>
</dbReference>
<dbReference type="InterPro" id="IPR016054">
    <property type="entry name" value="LY6_UPA_recep-like"/>
</dbReference>
<keyword evidence="2" id="KW-1185">Reference proteome</keyword>
<accession>A0ABM1DBI0</accession>
<dbReference type="InterPro" id="IPR059168">
    <property type="entry name" value="PATE2-like_ECD_3FTx"/>
</dbReference>
<dbReference type="PANTHER" id="PTHR47884">
    <property type="entry name" value="PROSTATE AND TESTIS EXPRESSED PROTEIN 2"/>
    <property type="match status" value="1"/>
</dbReference>